<evidence type="ECO:0000259" key="3">
    <source>
        <dbReference type="Pfam" id="PF01557"/>
    </source>
</evidence>
<accession>A0A370R1C5</accession>
<evidence type="ECO:0000313" key="4">
    <source>
        <dbReference type="EMBL" id="RDK95732.1"/>
    </source>
</evidence>
<name>A0A370R1C5_9GAMM</name>
<dbReference type="GO" id="GO:0044281">
    <property type="term" value="P:small molecule metabolic process"/>
    <property type="evidence" value="ECO:0007669"/>
    <property type="project" value="UniProtKB-ARBA"/>
</dbReference>
<dbReference type="OrthoDB" id="9805307at2"/>
<dbReference type="Gene3D" id="3.90.850.10">
    <property type="entry name" value="Fumarylacetoacetase-like, C-terminal domain"/>
    <property type="match status" value="1"/>
</dbReference>
<organism evidence="4 5">
    <name type="scientific">Enterobacillus tribolii</name>
    <dbReference type="NCBI Taxonomy" id="1487935"/>
    <lineage>
        <taxon>Bacteria</taxon>
        <taxon>Pseudomonadati</taxon>
        <taxon>Pseudomonadota</taxon>
        <taxon>Gammaproteobacteria</taxon>
        <taxon>Enterobacterales</taxon>
        <taxon>Hafniaceae</taxon>
        <taxon>Enterobacillus</taxon>
    </lineage>
</organism>
<dbReference type="RefSeq" id="WP_115457474.1">
    <property type="nucleotide sequence ID" value="NZ_QRAP01000002.1"/>
</dbReference>
<dbReference type="AlphaFoldDB" id="A0A370R1C5"/>
<dbReference type="GO" id="GO:0046872">
    <property type="term" value="F:metal ion binding"/>
    <property type="evidence" value="ECO:0007669"/>
    <property type="project" value="UniProtKB-KW"/>
</dbReference>
<dbReference type="PANTHER" id="PTHR42796">
    <property type="entry name" value="FUMARYLACETOACETATE HYDROLASE DOMAIN-CONTAINING PROTEIN 2A-RELATED"/>
    <property type="match status" value="1"/>
</dbReference>
<dbReference type="GO" id="GO:0003824">
    <property type="term" value="F:catalytic activity"/>
    <property type="evidence" value="ECO:0007669"/>
    <property type="project" value="InterPro"/>
</dbReference>
<feature type="domain" description="Fumarylacetoacetase-like C-terminal" evidence="3">
    <location>
        <begin position="77"/>
        <end position="281"/>
    </location>
</feature>
<evidence type="ECO:0000256" key="1">
    <source>
        <dbReference type="ARBA" id="ARBA00010211"/>
    </source>
</evidence>
<dbReference type="Pfam" id="PF01557">
    <property type="entry name" value="FAA_hydrolase"/>
    <property type="match status" value="1"/>
</dbReference>
<proteinExistence type="inferred from homology"/>
<dbReference type="SUPFAM" id="SSF56529">
    <property type="entry name" value="FAH"/>
    <property type="match status" value="1"/>
</dbReference>
<evidence type="ECO:0000256" key="2">
    <source>
        <dbReference type="ARBA" id="ARBA00022723"/>
    </source>
</evidence>
<comment type="caution">
    <text evidence="4">The sequence shown here is derived from an EMBL/GenBank/DDBJ whole genome shotgun (WGS) entry which is preliminary data.</text>
</comment>
<evidence type="ECO:0000313" key="5">
    <source>
        <dbReference type="Proteomes" id="UP000254848"/>
    </source>
</evidence>
<dbReference type="PANTHER" id="PTHR42796:SF4">
    <property type="entry name" value="FUMARYLACETOACETATE HYDROLASE DOMAIN-CONTAINING PROTEIN 2A"/>
    <property type="match status" value="1"/>
</dbReference>
<dbReference type="FunFam" id="3.90.850.10:FF:000008">
    <property type="entry name" value="FAA hydrolase family protein"/>
    <property type="match status" value="1"/>
</dbReference>
<reference evidence="4 5" key="1">
    <citation type="submission" date="2018-07" db="EMBL/GenBank/DDBJ databases">
        <title>Genomic Encyclopedia of Type Strains, Phase IV (KMG-IV): sequencing the most valuable type-strain genomes for metagenomic binning, comparative biology and taxonomic classification.</title>
        <authorList>
            <person name="Goeker M."/>
        </authorList>
    </citation>
    <scope>NUCLEOTIDE SEQUENCE [LARGE SCALE GENOMIC DNA]</scope>
    <source>
        <strain evidence="4 5">DSM 103736</strain>
    </source>
</reference>
<comment type="similarity">
    <text evidence="1">Belongs to the FAH family.</text>
</comment>
<dbReference type="InterPro" id="IPR011234">
    <property type="entry name" value="Fumarylacetoacetase-like_C"/>
</dbReference>
<keyword evidence="5" id="KW-1185">Reference proteome</keyword>
<dbReference type="InterPro" id="IPR051121">
    <property type="entry name" value="FAH"/>
</dbReference>
<sequence length="287" mass="31525">MKLASYCYHGISGYGLVEDDGIFDLTSRLGADYPDLKSVLTAGEAILGTLREMAERGGPRLAKESVTFLPVIENPGKIVCVGLNYEAHRLETRHDKTQYPTLFLRTATSQTGHDTAIIRPYGSEQLDFEGEIALVIGRGGRRISPENALEHVAGYACYNDASVRDWQFHTQQWTPGKNFDATGSFGPWLVTRGEIADDAVMTLVTRLNGQEVQRTTTKYLIRGFADLIAYISAFTTLEPGDVIVTGTPGGIGSRRTPPLFMQPGDVVEVEVDRIGVLRNIIQAEETQ</sequence>
<dbReference type="Proteomes" id="UP000254848">
    <property type="component" value="Unassembled WGS sequence"/>
</dbReference>
<dbReference type="EMBL" id="QRAP01000002">
    <property type="protein sequence ID" value="RDK95732.1"/>
    <property type="molecule type" value="Genomic_DNA"/>
</dbReference>
<protein>
    <submittedName>
        <fullName evidence="4">2-keto-4-pentenoate hydratase/2-oxohepta-3-ene-1,7-dioic acid hydratase in catechol pathway</fullName>
    </submittedName>
</protein>
<keyword evidence="2" id="KW-0479">Metal-binding</keyword>
<gene>
    <name evidence="4" type="ORF">C8D90_102213</name>
</gene>
<dbReference type="InterPro" id="IPR036663">
    <property type="entry name" value="Fumarylacetoacetase_C_sf"/>
</dbReference>